<proteinExistence type="predicted"/>
<organism evidence="1 2">
    <name type="scientific">Apostasia shenzhenica</name>
    <dbReference type="NCBI Taxonomy" id="1088818"/>
    <lineage>
        <taxon>Eukaryota</taxon>
        <taxon>Viridiplantae</taxon>
        <taxon>Streptophyta</taxon>
        <taxon>Embryophyta</taxon>
        <taxon>Tracheophyta</taxon>
        <taxon>Spermatophyta</taxon>
        <taxon>Magnoliopsida</taxon>
        <taxon>Liliopsida</taxon>
        <taxon>Asparagales</taxon>
        <taxon>Orchidaceae</taxon>
        <taxon>Apostasioideae</taxon>
        <taxon>Apostasia</taxon>
    </lineage>
</organism>
<keyword evidence="2" id="KW-1185">Reference proteome</keyword>
<protein>
    <submittedName>
        <fullName evidence="1">Uncharacterized protein</fullName>
    </submittedName>
</protein>
<sequence>MIFWKIAATRRLPSASGALPRSRLSTLNPLDFFPEKKMQHENFLGGHSS</sequence>
<evidence type="ECO:0000313" key="2">
    <source>
        <dbReference type="Proteomes" id="UP000236161"/>
    </source>
</evidence>
<gene>
    <name evidence="1" type="ORF">AXF42_Ash006952</name>
</gene>
<name>A0A2I0BEM0_9ASPA</name>
<accession>A0A2I0BEM0</accession>
<dbReference type="Proteomes" id="UP000236161">
    <property type="component" value="Unassembled WGS sequence"/>
</dbReference>
<dbReference type="EMBL" id="KZ451886">
    <property type="protein sequence ID" value="PKA66255.1"/>
    <property type="molecule type" value="Genomic_DNA"/>
</dbReference>
<dbReference type="AlphaFoldDB" id="A0A2I0BEM0"/>
<evidence type="ECO:0000313" key="1">
    <source>
        <dbReference type="EMBL" id="PKA66255.1"/>
    </source>
</evidence>
<reference evidence="1 2" key="1">
    <citation type="journal article" date="2017" name="Nature">
        <title>The Apostasia genome and the evolution of orchids.</title>
        <authorList>
            <person name="Zhang G.Q."/>
            <person name="Liu K.W."/>
            <person name="Li Z."/>
            <person name="Lohaus R."/>
            <person name="Hsiao Y.Y."/>
            <person name="Niu S.C."/>
            <person name="Wang J.Y."/>
            <person name="Lin Y.C."/>
            <person name="Xu Q."/>
            <person name="Chen L.J."/>
            <person name="Yoshida K."/>
            <person name="Fujiwara S."/>
            <person name="Wang Z.W."/>
            <person name="Zhang Y.Q."/>
            <person name="Mitsuda N."/>
            <person name="Wang M."/>
            <person name="Liu G.H."/>
            <person name="Pecoraro L."/>
            <person name="Huang H.X."/>
            <person name="Xiao X.J."/>
            <person name="Lin M."/>
            <person name="Wu X.Y."/>
            <person name="Wu W.L."/>
            <person name="Chen Y.Y."/>
            <person name="Chang S.B."/>
            <person name="Sakamoto S."/>
            <person name="Ohme-Takagi M."/>
            <person name="Yagi M."/>
            <person name="Zeng S.J."/>
            <person name="Shen C.Y."/>
            <person name="Yeh C.M."/>
            <person name="Luo Y.B."/>
            <person name="Tsai W.C."/>
            <person name="Van de Peer Y."/>
            <person name="Liu Z.J."/>
        </authorList>
    </citation>
    <scope>NUCLEOTIDE SEQUENCE [LARGE SCALE GENOMIC DNA]</scope>
    <source>
        <strain evidence="2">cv. Shenzhen</strain>
        <tissue evidence="1">Stem</tissue>
    </source>
</reference>